<feature type="domain" description="N-acetyltransferase" evidence="3">
    <location>
        <begin position="7"/>
        <end position="145"/>
    </location>
</feature>
<dbReference type="InterPro" id="IPR050680">
    <property type="entry name" value="YpeA/RimI_acetyltransf"/>
</dbReference>
<dbReference type="Proteomes" id="UP000642920">
    <property type="component" value="Unassembled WGS sequence"/>
</dbReference>
<keyword evidence="5" id="KW-1185">Reference proteome</keyword>
<dbReference type="EMBL" id="JAERQG010000001">
    <property type="protein sequence ID" value="MBL0764402.1"/>
    <property type="molecule type" value="Genomic_DNA"/>
</dbReference>
<accession>A0A937DDN2</accession>
<dbReference type="Gene3D" id="3.40.630.30">
    <property type="match status" value="1"/>
</dbReference>
<dbReference type="PROSITE" id="PS51186">
    <property type="entry name" value="GNAT"/>
    <property type="match status" value="1"/>
</dbReference>
<dbReference type="PANTHER" id="PTHR43420">
    <property type="entry name" value="ACETYLTRANSFERASE"/>
    <property type="match status" value="1"/>
</dbReference>
<evidence type="ECO:0000313" key="5">
    <source>
        <dbReference type="Proteomes" id="UP000642920"/>
    </source>
</evidence>
<evidence type="ECO:0000256" key="1">
    <source>
        <dbReference type="ARBA" id="ARBA00022679"/>
    </source>
</evidence>
<organism evidence="4 5">
    <name type="scientific">Marivirga atlantica</name>
    <dbReference type="NCBI Taxonomy" id="1548457"/>
    <lineage>
        <taxon>Bacteria</taxon>
        <taxon>Pseudomonadati</taxon>
        <taxon>Bacteroidota</taxon>
        <taxon>Cytophagia</taxon>
        <taxon>Cytophagales</taxon>
        <taxon>Marivirgaceae</taxon>
        <taxon>Marivirga</taxon>
    </lineage>
</organism>
<dbReference type="Pfam" id="PF00583">
    <property type="entry name" value="Acetyltransf_1"/>
    <property type="match status" value="1"/>
</dbReference>
<dbReference type="InterPro" id="IPR016181">
    <property type="entry name" value="Acyl_CoA_acyltransferase"/>
</dbReference>
<gene>
    <name evidence="4" type="ORF">JKP34_04000</name>
</gene>
<comment type="caution">
    <text evidence="4">The sequence shown here is derived from an EMBL/GenBank/DDBJ whole genome shotgun (WGS) entry which is preliminary data.</text>
</comment>
<dbReference type="AlphaFoldDB" id="A0A937DDN2"/>
<reference evidence="4" key="1">
    <citation type="submission" date="2021-01" db="EMBL/GenBank/DDBJ databases">
        <title>Marivirga sp. nov., isolated from intertidal surface sediments.</title>
        <authorList>
            <person name="Zhang M."/>
        </authorList>
    </citation>
    <scope>NUCLEOTIDE SEQUENCE</scope>
    <source>
        <strain evidence="4">SM1354</strain>
    </source>
</reference>
<evidence type="ECO:0000256" key="2">
    <source>
        <dbReference type="ARBA" id="ARBA00023315"/>
    </source>
</evidence>
<keyword evidence="2" id="KW-0012">Acyltransferase</keyword>
<proteinExistence type="predicted"/>
<dbReference type="RefSeq" id="WP_201917936.1">
    <property type="nucleotide sequence ID" value="NZ_JAERQG010000001.1"/>
</dbReference>
<dbReference type="GO" id="GO:0016747">
    <property type="term" value="F:acyltransferase activity, transferring groups other than amino-acyl groups"/>
    <property type="evidence" value="ECO:0007669"/>
    <property type="project" value="InterPro"/>
</dbReference>
<evidence type="ECO:0000313" key="4">
    <source>
        <dbReference type="EMBL" id="MBL0764402.1"/>
    </source>
</evidence>
<dbReference type="CDD" id="cd04301">
    <property type="entry name" value="NAT_SF"/>
    <property type="match status" value="1"/>
</dbReference>
<dbReference type="SUPFAM" id="SSF55729">
    <property type="entry name" value="Acyl-CoA N-acyltransferases (Nat)"/>
    <property type="match status" value="1"/>
</dbReference>
<evidence type="ECO:0000259" key="3">
    <source>
        <dbReference type="PROSITE" id="PS51186"/>
    </source>
</evidence>
<keyword evidence="1" id="KW-0808">Transferase</keyword>
<protein>
    <submittedName>
        <fullName evidence="4">GNAT family N-acetyltransferase</fullName>
    </submittedName>
</protein>
<dbReference type="InterPro" id="IPR000182">
    <property type="entry name" value="GNAT_dom"/>
</dbReference>
<name>A0A937DDN2_9BACT</name>
<sequence length="145" mass="16126">MEYQTLTSIDTATTLQKNEIADFLFVHLDQYGDAKEDIMKCLDYSLSSFGHQGGFVVLARESGKIKGAVVVNQTGMSGYIPENILVYIAVHSDQRGKGVGKELMNRAISTAKGDIALHVEPDNPAKHLYEKLGFTNKYLEMRLKK</sequence>